<gene>
    <name evidence="10" type="ORF">O3M35_010711</name>
</gene>
<keyword evidence="5" id="KW-0862">Zinc</keyword>
<dbReference type="GO" id="GO:0003723">
    <property type="term" value="F:RNA binding"/>
    <property type="evidence" value="ECO:0007669"/>
    <property type="project" value="TreeGrafter"/>
</dbReference>
<reference evidence="10 11" key="1">
    <citation type="submission" date="2022-12" db="EMBL/GenBank/DDBJ databases">
        <title>Chromosome-level genome assembly of true bugs.</title>
        <authorList>
            <person name="Ma L."/>
            <person name="Li H."/>
        </authorList>
    </citation>
    <scope>NUCLEOTIDE SEQUENCE [LARGE SCALE GENOMIC DNA]</scope>
    <source>
        <strain evidence="10">Lab_2022b</strain>
    </source>
</reference>
<evidence type="ECO:0000256" key="5">
    <source>
        <dbReference type="ARBA" id="ARBA00022833"/>
    </source>
</evidence>
<evidence type="ECO:0000256" key="1">
    <source>
        <dbReference type="ARBA" id="ARBA00004642"/>
    </source>
</evidence>
<dbReference type="InterPro" id="IPR006568">
    <property type="entry name" value="PSP_pro-rich"/>
</dbReference>
<dbReference type="Pfam" id="PF04046">
    <property type="entry name" value="PSP"/>
    <property type="match status" value="1"/>
</dbReference>
<comment type="caution">
    <text evidence="10">The sequence shown here is derived from an EMBL/GenBank/DDBJ whole genome shotgun (WGS) entry which is preliminary data.</text>
</comment>
<dbReference type="EMBL" id="JAPXFL010000007">
    <property type="protein sequence ID" value="KAK9504361.1"/>
    <property type="molecule type" value="Genomic_DNA"/>
</dbReference>
<evidence type="ECO:0000313" key="10">
    <source>
        <dbReference type="EMBL" id="KAK9504361.1"/>
    </source>
</evidence>
<protein>
    <recommendedName>
        <fullName evidence="9">CCHC-type domain-containing protein</fullName>
    </recommendedName>
</protein>
<organism evidence="10 11">
    <name type="scientific">Rhynocoris fuscipes</name>
    <dbReference type="NCBI Taxonomy" id="488301"/>
    <lineage>
        <taxon>Eukaryota</taxon>
        <taxon>Metazoa</taxon>
        <taxon>Ecdysozoa</taxon>
        <taxon>Arthropoda</taxon>
        <taxon>Hexapoda</taxon>
        <taxon>Insecta</taxon>
        <taxon>Pterygota</taxon>
        <taxon>Neoptera</taxon>
        <taxon>Paraneoptera</taxon>
        <taxon>Hemiptera</taxon>
        <taxon>Heteroptera</taxon>
        <taxon>Panheteroptera</taxon>
        <taxon>Cimicomorpha</taxon>
        <taxon>Reduviidae</taxon>
        <taxon>Harpactorinae</taxon>
        <taxon>Harpactorini</taxon>
        <taxon>Rhynocoris</taxon>
    </lineage>
</organism>
<dbReference type="InterPro" id="IPR036875">
    <property type="entry name" value="Znf_CCHC_sf"/>
</dbReference>
<evidence type="ECO:0000256" key="2">
    <source>
        <dbReference type="ARBA" id="ARBA00007497"/>
    </source>
</evidence>
<feature type="domain" description="CCHC-type" evidence="9">
    <location>
        <begin position="53"/>
        <end position="68"/>
    </location>
</feature>
<dbReference type="SUPFAM" id="SSF57756">
    <property type="entry name" value="Retrovirus zinc finger-like domains"/>
    <property type="match status" value="1"/>
</dbReference>
<keyword evidence="3" id="KW-0479">Metal-binding</keyword>
<comment type="subcellular location">
    <subcellularLocation>
        <location evidence="1">Nucleus</location>
        <location evidence="1">Nucleoplasm</location>
    </subcellularLocation>
</comment>
<evidence type="ECO:0000256" key="4">
    <source>
        <dbReference type="ARBA" id="ARBA00022771"/>
    </source>
</evidence>
<feature type="compositionally biased region" description="Pro residues" evidence="8">
    <location>
        <begin position="272"/>
        <end position="295"/>
    </location>
</feature>
<name>A0AAW1D0Z1_9HEMI</name>
<dbReference type="GO" id="GO:0071013">
    <property type="term" value="C:catalytic step 2 spliceosome"/>
    <property type="evidence" value="ECO:0007669"/>
    <property type="project" value="TreeGrafter"/>
</dbReference>
<evidence type="ECO:0000256" key="7">
    <source>
        <dbReference type="PROSITE-ProRule" id="PRU00047"/>
    </source>
</evidence>
<keyword evidence="4 7" id="KW-0863">Zinc-finger</keyword>
<accession>A0AAW1D0Z1</accession>
<dbReference type="Gene3D" id="4.10.60.10">
    <property type="entry name" value="Zinc finger, CCHC-type"/>
    <property type="match status" value="1"/>
</dbReference>
<evidence type="ECO:0000256" key="8">
    <source>
        <dbReference type="SAM" id="MobiDB-lite"/>
    </source>
</evidence>
<dbReference type="Proteomes" id="UP001461498">
    <property type="component" value="Unassembled WGS sequence"/>
</dbReference>
<evidence type="ECO:0000313" key="11">
    <source>
        <dbReference type="Proteomes" id="UP001461498"/>
    </source>
</evidence>
<dbReference type="PANTHER" id="PTHR13316:SF0">
    <property type="entry name" value="ZINC FINGER CCHC DOMAIN-CONTAINING PROTEIN 8"/>
    <property type="match status" value="1"/>
</dbReference>
<dbReference type="SMART" id="SM00581">
    <property type="entry name" value="PSP"/>
    <property type="match status" value="1"/>
</dbReference>
<evidence type="ECO:0000256" key="3">
    <source>
        <dbReference type="ARBA" id="ARBA00022723"/>
    </source>
</evidence>
<dbReference type="SMART" id="SM00343">
    <property type="entry name" value="ZnF_C2HC"/>
    <property type="match status" value="1"/>
</dbReference>
<feature type="compositionally biased region" description="Polar residues" evidence="8">
    <location>
        <begin position="365"/>
        <end position="400"/>
    </location>
</feature>
<sequence>MEATGGTESSGLFSISDEPETVNSFTILYNKEIVEVEDDIRDVPTKPKSTRLCFNCGKDDHNLRECPKPHNQLRIAKNRAQFANSRGTKAAEFTRYHKEIDDRFSGFRPGKLSFKLREALGLKKDTLPRYIYNMRRLGYPPGWLEEAKISHSGINMLDSNGERVPDPDEEEGEICSVRVKYDISRIIDYPGFNVWPDPGTINETEAYGSLPMCYDQSKEAFIARLNDSSFNYEQTIDLVGVPFNSEEEMDIEEIDSDIRFDTDQNSKFGFIPPLPDENVPTPPPPPPEDLPPPPLDECSNDNETCTENCDDGTKSEEISSEEEEGELPSKSSSKIHRTKSLSKKAIDKSNCLLLTSKEIEPKEVSTPSELNQTNDSLKTVENPDSQSLNEPKTSNNMETNQGFGRIKSVEFGTPVLNHSPYTALPAPEKFRKDISDVIYFENLPNSTGKYERLKGVLKSVRTKLNVLRGGEMKK</sequence>
<dbReference type="InterPro" id="IPR001878">
    <property type="entry name" value="Znf_CCHC"/>
</dbReference>
<dbReference type="GO" id="GO:0008270">
    <property type="term" value="F:zinc ion binding"/>
    <property type="evidence" value="ECO:0007669"/>
    <property type="project" value="UniProtKB-KW"/>
</dbReference>
<keyword evidence="11" id="KW-1185">Reference proteome</keyword>
<dbReference type="AlphaFoldDB" id="A0AAW1D0Z1"/>
<dbReference type="InterPro" id="IPR052115">
    <property type="entry name" value="NEXT_complex_subunit_ZCCHC8"/>
</dbReference>
<comment type="similarity">
    <text evidence="2">Belongs to the ZCCHC8 family.</text>
</comment>
<dbReference type="PROSITE" id="PS50158">
    <property type="entry name" value="ZF_CCHC"/>
    <property type="match status" value="1"/>
</dbReference>
<feature type="region of interest" description="Disordered" evidence="8">
    <location>
        <begin position="357"/>
        <end position="400"/>
    </location>
</feature>
<dbReference type="PANTHER" id="PTHR13316">
    <property type="entry name" value="ZINC FINGER, CCHC DOMAIN CONTAINING 8"/>
    <property type="match status" value="1"/>
</dbReference>
<evidence type="ECO:0000259" key="9">
    <source>
        <dbReference type="PROSITE" id="PS50158"/>
    </source>
</evidence>
<keyword evidence="6" id="KW-0539">Nucleus</keyword>
<evidence type="ECO:0000256" key="6">
    <source>
        <dbReference type="ARBA" id="ARBA00023242"/>
    </source>
</evidence>
<dbReference type="GO" id="GO:0005654">
    <property type="term" value="C:nucleoplasm"/>
    <property type="evidence" value="ECO:0007669"/>
    <property type="project" value="UniProtKB-SubCell"/>
</dbReference>
<proteinExistence type="inferred from homology"/>
<feature type="region of interest" description="Disordered" evidence="8">
    <location>
        <begin position="258"/>
        <end position="341"/>
    </location>
</feature>